<proteinExistence type="inferred from homology"/>
<dbReference type="Proteomes" id="UP000316360">
    <property type="component" value="Unassembled WGS sequence"/>
</dbReference>
<reference evidence="4 5" key="1">
    <citation type="submission" date="2019-03" db="EMBL/GenBank/DDBJ databases">
        <title>Metabolic potential of uncultured bacteria and archaea associated with petroleum seepage in deep-sea sediments.</title>
        <authorList>
            <person name="Dong X."/>
            <person name="Hubert C."/>
        </authorList>
    </citation>
    <scope>NUCLEOTIDE SEQUENCE [LARGE SCALE GENOMIC DNA]</scope>
    <source>
        <strain evidence="4">E44_bin7</strain>
    </source>
</reference>
<gene>
    <name evidence="4" type="ORF">E3J84_00650</name>
</gene>
<accession>A0A523S5B7</accession>
<evidence type="ECO:0000313" key="5">
    <source>
        <dbReference type="Proteomes" id="UP000316360"/>
    </source>
</evidence>
<sequence length="434" mass="49275">SMLCVAGFVFTGNAWAARVIKVLNLAAEPVWAEQEIDQEFEKQFGVKVIHETYDWEPFIHKVKLEIATDGSEYDLIEYDAVISKGVVQGGLFLPLEQYMKDPNLPGLDLDNFPAGTIEAYGSYEGKVVGVPRTVVCRGYAYRKDLFEDPNERAKFMAEYGYELAFPKTWDQFGDAIEFFTRDTNGDGKVDFWGCSNGFDAGGAAFDMFEDMYITYKPIKEGGWFFDKEYSPIFNNEKAIHVLELLKKWTQAGYYSPGYLNRLWIDVCDDLGANRAALGGTYMELFSKLLRPEYEDILPQIDFAPVPVFEEERTIVSTMMYAINKNSSSKEDAYRYLAWITSPGIDSRLVTDTKYVRMPCRLTTYQNPEVMAVIPWVRVSGEAMLTAVPWPPFLEELMFELSPIIQSVLVGDLSSEEALDQATAKMKKVVERAGF</sequence>
<evidence type="ECO:0000313" key="4">
    <source>
        <dbReference type="EMBL" id="TET13021.1"/>
    </source>
</evidence>
<dbReference type="InterPro" id="IPR006059">
    <property type="entry name" value="SBP"/>
</dbReference>
<organism evidence="4 5">
    <name type="scientific">Aerophobetes bacterium</name>
    <dbReference type="NCBI Taxonomy" id="2030807"/>
    <lineage>
        <taxon>Bacteria</taxon>
        <taxon>Candidatus Aerophobota</taxon>
    </lineage>
</organism>
<dbReference type="PANTHER" id="PTHR43649:SF34">
    <property type="entry name" value="ABC TRANSPORTER PERIPLASMIC-BINDING PROTEIN YCJN-RELATED"/>
    <property type="match status" value="1"/>
</dbReference>
<feature type="non-terminal residue" evidence="4">
    <location>
        <position position="1"/>
    </location>
</feature>
<name>A0A523S5B7_UNCAE</name>
<evidence type="ECO:0000256" key="3">
    <source>
        <dbReference type="ARBA" id="ARBA00022729"/>
    </source>
</evidence>
<dbReference type="Pfam" id="PF01547">
    <property type="entry name" value="SBP_bac_1"/>
    <property type="match status" value="1"/>
</dbReference>
<dbReference type="AlphaFoldDB" id="A0A523S5B7"/>
<comment type="caution">
    <text evidence="4">The sequence shown here is derived from an EMBL/GenBank/DDBJ whole genome shotgun (WGS) entry which is preliminary data.</text>
</comment>
<keyword evidence="2" id="KW-0813">Transport</keyword>
<dbReference type="EMBL" id="SOKJ01000034">
    <property type="protein sequence ID" value="TET13021.1"/>
    <property type="molecule type" value="Genomic_DNA"/>
</dbReference>
<protein>
    <submittedName>
        <fullName evidence="4">Extracellular solute-binding protein</fullName>
    </submittedName>
</protein>
<dbReference type="PANTHER" id="PTHR43649">
    <property type="entry name" value="ARABINOSE-BINDING PROTEIN-RELATED"/>
    <property type="match status" value="1"/>
</dbReference>
<comment type="similarity">
    <text evidence="1">Belongs to the bacterial solute-binding protein 1 family.</text>
</comment>
<dbReference type="Gene3D" id="3.40.190.10">
    <property type="entry name" value="Periplasmic binding protein-like II"/>
    <property type="match status" value="2"/>
</dbReference>
<dbReference type="InterPro" id="IPR050490">
    <property type="entry name" value="Bact_solute-bd_prot1"/>
</dbReference>
<evidence type="ECO:0000256" key="1">
    <source>
        <dbReference type="ARBA" id="ARBA00008520"/>
    </source>
</evidence>
<keyword evidence="3" id="KW-0732">Signal</keyword>
<dbReference type="SUPFAM" id="SSF53850">
    <property type="entry name" value="Periplasmic binding protein-like II"/>
    <property type="match status" value="1"/>
</dbReference>
<evidence type="ECO:0000256" key="2">
    <source>
        <dbReference type="ARBA" id="ARBA00022448"/>
    </source>
</evidence>